<dbReference type="AlphaFoldDB" id="A0A0H1QZZ4"/>
<keyword evidence="1" id="KW-0175">Coiled coil</keyword>
<gene>
    <name evidence="2" type="ORF">SZ63_05640</name>
</gene>
<feature type="coiled-coil region" evidence="1">
    <location>
        <begin position="132"/>
        <end position="159"/>
    </location>
</feature>
<dbReference type="Proteomes" id="UP000035301">
    <property type="component" value="Unassembled WGS sequence"/>
</dbReference>
<evidence type="ECO:0008006" key="4">
    <source>
        <dbReference type="Google" id="ProtNLM"/>
    </source>
</evidence>
<name>A0A0H1QZZ4_9EURY</name>
<accession>A0A0H1QZZ4</accession>
<evidence type="ECO:0000313" key="2">
    <source>
        <dbReference type="EMBL" id="KLK88495.1"/>
    </source>
</evidence>
<sequence>MHIEYPDIGICGLSCRLCPMYNTDAESRCFGCKSPTRMAVGCPFITCAVKRKGIEFCWECAESDTCERWKRHREAGKEHDSFKCYQTLEEDISFISRHGVPAFRKIQEQRGLFLREMLDNFNEGRSKTYYCIAATVLELEELEEALSRAGEESAGLDVRARSKALHRILDEIASKKDYRLKLRK</sequence>
<dbReference type="PATRIC" id="fig|1550566.3.peg.1216"/>
<dbReference type="Pfam" id="PF12675">
    <property type="entry name" value="DUF3795"/>
    <property type="match status" value="1"/>
</dbReference>
<dbReference type="RefSeq" id="WP_048182446.1">
    <property type="nucleotide sequence ID" value="NZ_JXOJ01000002.1"/>
</dbReference>
<dbReference type="InterPro" id="IPR024227">
    <property type="entry name" value="DUF3795"/>
</dbReference>
<evidence type="ECO:0000313" key="3">
    <source>
        <dbReference type="Proteomes" id="UP000035301"/>
    </source>
</evidence>
<comment type="caution">
    <text evidence="2">The sequence shown here is derived from an EMBL/GenBank/DDBJ whole genome shotgun (WGS) entry which is preliminary data.</text>
</comment>
<organism evidence="2 3">
    <name type="scientific">Methanoculleus sediminis</name>
    <dbReference type="NCBI Taxonomy" id="1550566"/>
    <lineage>
        <taxon>Archaea</taxon>
        <taxon>Methanobacteriati</taxon>
        <taxon>Methanobacteriota</taxon>
        <taxon>Stenosarchaea group</taxon>
        <taxon>Methanomicrobia</taxon>
        <taxon>Methanomicrobiales</taxon>
        <taxon>Methanomicrobiaceae</taxon>
        <taxon>Methanoculleus</taxon>
    </lineage>
</organism>
<protein>
    <recommendedName>
        <fullName evidence="4">DUF3795 domain-containing protein</fullName>
    </recommendedName>
</protein>
<evidence type="ECO:0000256" key="1">
    <source>
        <dbReference type="SAM" id="Coils"/>
    </source>
</evidence>
<proteinExistence type="predicted"/>
<reference evidence="2 3" key="1">
    <citation type="journal article" date="2015" name="Int. J. Syst. Evol. Microbiol.">
        <title>Methanoculleus sediminis sp. nov., a methanogen from sediments near a submarine mud volcano.</title>
        <authorList>
            <person name="Chen S.C."/>
            <person name="Chen M.F."/>
            <person name="Lai M.C."/>
            <person name="Weng C.Y."/>
            <person name="Wu S.Y."/>
            <person name="Lin S."/>
            <person name="Yang T.F."/>
            <person name="Chen P.C."/>
        </authorList>
    </citation>
    <scope>NUCLEOTIDE SEQUENCE [LARGE SCALE GENOMIC DNA]</scope>
    <source>
        <strain evidence="2 3">S3Fa</strain>
    </source>
</reference>
<keyword evidence="3" id="KW-1185">Reference proteome</keyword>
<dbReference type="EMBL" id="JXOJ01000002">
    <property type="protein sequence ID" value="KLK88495.1"/>
    <property type="molecule type" value="Genomic_DNA"/>
</dbReference>
<dbReference type="STRING" id="1550566.SZ63_05640"/>